<feature type="compositionally biased region" description="Polar residues" evidence="1">
    <location>
        <begin position="552"/>
        <end position="568"/>
    </location>
</feature>
<feature type="compositionally biased region" description="Polar residues" evidence="1">
    <location>
        <begin position="587"/>
        <end position="609"/>
    </location>
</feature>
<feature type="region of interest" description="Disordered" evidence="1">
    <location>
        <begin position="497"/>
        <end position="617"/>
    </location>
</feature>
<accession>A0A0N1I935</accession>
<feature type="compositionally biased region" description="Pro residues" evidence="1">
    <location>
        <begin position="12"/>
        <end position="22"/>
    </location>
</feature>
<feature type="compositionally biased region" description="Low complexity" evidence="1">
    <location>
        <begin position="94"/>
        <end position="110"/>
    </location>
</feature>
<dbReference type="Proteomes" id="UP000038009">
    <property type="component" value="Unassembled WGS sequence"/>
</dbReference>
<sequence>MPPKKKFDPDVWGPPPPLPARLPAPSSRSEAKPHPHHSKEPNSSPANAAVLPTSASSPSPAPSSSPSSAFQRHFANRSEVVGKDGSNAQLGVRAAAAAPGAPKGSLPAAAHRAEVAEKPKRKNASVPLKILAPGEAKEAAKAAEKAKHDAEEDKKRILAVAAAADASSASRPAPVIVKRQANKLPAIASVHRTLNFDAPAAAVAIKSNSDHNVVEVNIESSDSEQDGSCAPRQDTATPTSVSYAPRRSSSMTVQTPDQRVRCLVAPSALAAAAAGVNQRDSDKNYAVRPPPRSPTHGALQPLSAASTSLSCSTLTPLAKNVGACNPPLPATATADGAGAHHTRPIKEEKQPVPVRRATSTPSKAKPSCSVPSLGGHADLKTQKRRSSVSADLHSKSSSFPLQLKTEQKTGYTPYTLDSYKSLMADVAAQKAGGLGPSDTDAQRAARAKRERARAYGRQAEKLALQALANADTADAAAHEVRNGKGPELDTAQHKEEEALYSASVSSSSSSSYSSYSSSLTSRSSSSCGSVPAVKRQNNVCGRHAEDLKRRSVTPSKSSDAQAPTSPASKGQPEVNIEQAAPAKVKPRQTSLTTSPAGQSSSPAFTVTTVSRKEAKRARVRRERALAYAQKVAQERQEQLLKKLAENASNRNQENDDDDEANFIGSADGTSRDATATVEERMRQQRLMDLETAHAQMKAAVDRIRRQLRCGAGGKAENR</sequence>
<feature type="region of interest" description="Disordered" evidence="1">
    <location>
        <begin position="273"/>
        <end position="301"/>
    </location>
</feature>
<feature type="compositionally biased region" description="Basic and acidic residues" evidence="1">
    <location>
        <begin position="135"/>
        <end position="152"/>
    </location>
</feature>
<feature type="region of interest" description="Disordered" evidence="1">
    <location>
        <begin position="431"/>
        <end position="453"/>
    </location>
</feature>
<evidence type="ECO:0000313" key="3">
    <source>
        <dbReference type="Proteomes" id="UP000038009"/>
    </source>
</evidence>
<dbReference type="OrthoDB" id="267885at2759"/>
<feature type="compositionally biased region" description="Polar residues" evidence="1">
    <location>
        <begin position="234"/>
        <end position="257"/>
    </location>
</feature>
<evidence type="ECO:0000256" key="1">
    <source>
        <dbReference type="SAM" id="MobiDB-lite"/>
    </source>
</evidence>
<dbReference type="EMBL" id="LJSK01000003">
    <property type="protein sequence ID" value="KPI90650.1"/>
    <property type="molecule type" value="Genomic_DNA"/>
</dbReference>
<feature type="compositionally biased region" description="Low complexity" evidence="1">
    <location>
        <begin position="54"/>
        <end position="69"/>
    </location>
</feature>
<comment type="caution">
    <text evidence="2">The sequence shown here is derived from an EMBL/GenBank/DDBJ whole genome shotgun (WGS) entry which is preliminary data.</text>
</comment>
<dbReference type="VEuPathDB" id="TriTrypDB:Lsey_0003_0430"/>
<dbReference type="OMA" id="ETAHAQM"/>
<protein>
    <submittedName>
        <fullName evidence="2">Uncharacterized protein</fullName>
    </submittedName>
</protein>
<evidence type="ECO:0000313" key="2">
    <source>
        <dbReference type="EMBL" id="KPI90650.1"/>
    </source>
</evidence>
<organism evidence="2 3">
    <name type="scientific">Leptomonas seymouri</name>
    <dbReference type="NCBI Taxonomy" id="5684"/>
    <lineage>
        <taxon>Eukaryota</taxon>
        <taxon>Discoba</taxon>
        <taxon>Euglenozoa</taxon>
        <taxon>Kinetoplastea</taxon>
        <taxon>Metakinetoplastina</taxon>
        <taxon>Trypanosomatida</taxon>
        <taxon>Trypanosomatidae</taxon>
        <taxon>Leishmaniinae</taxon>
        <taxon>Leptomonas</taxon>
    </lineage>
</organism>
<dbReference type="AlphaFoldDB" id="A0A0N1I935"/>
<feature type="compositionally biased region" description="Low complexity" evidence="1">
    <location>
        <begin position="500"/>
        <end position="529"/>
    </location>
</feature>
<keyword evidence="3" id="KW-1185">Reference proteome</keyword>
<feature type="region of interest" description="Disordered" evidence="1">
    <location>
        <begin position="1"/>
        <end position="152"/>
    </location>
</feature>
<name>A0A0N1I935_LEPSE</name>
<feature type="region of interest" description="Disordered" evidence="1">
    <location>
        <begin position="647"/>
        <end position="676"/>
    </location>
</feature>
<feature type="region of interest" description="Disordered" evidence="1">
    <location>
        <begin position="332"/>
        <end position="397"/>
    </location>
</feature>
<reference evidence="2 3" key="1">
    <citation type="journal article" date="2015" name="PLoS Pathog.">
        <title>Leptomonas seymouri: Adaptations to the Dixenous Life Cycle Analyzed by Genome Sequencing, Transcriptome Profiling and Co-infection with Leishmania donovani.</title>
        <authorList>
            <person name="Kraeva N."/>
            <person name="Butenko A."/>
            <person name="Hlavacova J."/>
            <person name="Kostygov A."/>
            <person name="Myskova J."/>
            <person name="Grybchuk D."/>
            <person name="Lestinova T."/>
            <person name="Votypka J."/>
            <person name="Volf P."/>
            <person name="Opperdoes F."/>
            <person name="Flegontov P."/>
            <person name="Lukes J."/>
            <person name="Yurchenko V."/>
        </authorList>
    </citation>
    <scope>NUCLEOTIDE SEQUENCE [LARGE SCALE GENOMIC DNA]</scope>
    <source>
        <strain evidence="2 3">ATCC 30220</strain>
    </source>
</reference>
<proteinExistence type="predicted"/>
<gene>
    <name evidence="2" type="ORF">ABL78_0246</name>
</gene>
<feature type="region of interest" description="Disordered" evidence="1">
    <location>
        <begin position="216"/>
        <end position="257"/>
    </location>
</feature>